<comment type="caution">
    <text evidence="1">The sequence shown here is derived from an EMBL/GenBank/DDBJ whole genome shotgun (WGS) entry which is preliminary data.</text>
</comment>
<dbReference type="RefSeq" id="WP_379814962.1">
    <property type="nucleotide sequence ID" value="NZ_JBHUDZ010000012.1"/>
</dbReference>
<organism evidence="1 2">
    <name type="scientific">Flavobacterium artemisiae</name>
    <dbReference type="NCBI Taxonomy" id="2126556"/>
    <lineage>
        <taxon>Bacteria</taxon>
        <taxon>Pseudomonadati</taxon>
        <taxon>Bacteroidota</taxon>
        <taxon>Flavobacteriia</taxon>
        <taxon>Flavobacteriales</taxon>
        <taxon>Flavobacteriaceae</taxon>
        <taxon>Flavobacterium</taxon>
    </lineage>
</organism>
<evidence type="ECO:0000313" key="2">
    <source>
        <dbReference type="Proteomes" id="UP001597138"/>
    </source>
</evidence>
<dbReference type="InterPro" id="IPR011990">
    <property type="entry name" value="TPR-like_helical_dom_sf"/>
</dbReference>
<accession>A0ABW4HEB4</accession>
<evidence type="ECO:0000313" key="1">
    <source>
        <dbReference type="EMBL" id="MFD1603696.1"/>
    </source>
</evidence>
<sequence length="756" mass="86705">MRNFVWSLSICISVVFSSFSQTKNIEKGSYLSTAKGQQIKLNLLDNNKFELVFYSGEYQIKGDSLLFVNNKNENGGFDLEFKREKKAQKIKVKFLNPSYYSIYIGTQKGSEAVSYQKLWDIQSKVNPNFDKETLEFDIDRADYLYLVNEGYSDLKTQVFKYEIPKDAGEVSIKYEPNLMSGLEISGFLDKNTNELKIAEKAGRNPLVFKNEKDIQAENVSKTNTKVKPVDTQSVTNWTYPGKENTLLNDDFGNVIVDSASTVIEAPIVDYAVDSTASYSNYNFKLKIENNLKSALSATKDAKSKYLVVYIDNKNETAKKDFDAFVKSQEKEASYNMYDKYNSVYDIFNYYLAGKDDKKWLKSNKIESEPSIVILNGNGDILAIAKSNLSEKQYQFSYYGDLYRKLQRTNALVLLDKTFKNKKATDADLIKAYNFASVLESSYYYDQEELSEGDFVMTKAALDKKEVAQTWKKLIEAHQKDTKPDMYLVEAIVKEIKNQGFTKQLFNEDRILNDTDFLSIDYLLKHAVSIEEKRQEFISKEDEIHVLLNVYSEISSALQQNLYLSQDGVSGEINKDKVISIYKKIVASGNGNFDAYRNYFDYVSQIEDKDGSNTLFLKEFSSYFDNQLTSGKESPIEKLDAVFSTLGTSSSYSYEDWNSFKDYHSNLCNNAAWTVVLKPQHSNFIKDAIKWSEYSLVVTKNNPYYLDTLAQLYYKDGQKQKALETQALAVKYLNNTVDETTAEDIRNTLEKMKNGTY</sequence>
<dbReference type="Proteomes" id="UP001597138">
    <property type="component" value="Unassembled WGS sequence"/>
</dbReference>
<proteinExistence type="predicted"/>
<reference evidence="2" key="1">
    <citation type="journal article" date="2019" name="Int. J. Syst. Evol. Microbiol.">
        <title>The Global Catalogue of Microorganisms (GCM) 10K type strain sequencing project: providing services to taxonomists for standard genome sequencing and annotation.</title>
        <authorList>
            <consortium name="The Broad Institute Genomics Platform"/>
            <consortium name="The Broad Institute Genome Sequencing Center for Infectious Disease"/>
            <person name="Wu L."/>
            <person name="Ma J."/>
        </authorList>
    </citation>
    <scope>NUCLEOTIDE SEQUENCE [LARGE SCALE GENOMIC DNA]</scope>
    <source>
        <strain evidence="2">CCUG 70865</strain>
    </source>
</reference>
<protein>
    <submittedName>
        <fullName evidence="1">Uncharacterized protein</fullName>
    </submittedName>
</protein>
<dbReference type="SUPFAM" id="SSF48452">
    <property type="entry name" value="TPR-like"/>
    <property type="match status" value="1"/>
</dbReference>
<name>A0ABW4HEB4_9FLAO</name>
<gene>
    <name evidence="1" type="ORF">ACFSC2_13200</name>
</gene>
<keyword evidence="2" id="KW-1185">Reference proteome</keyword>
<dbReference type="EMBL" id="JBHUDZ010000012">
    <property type="protein sequence ID" value="MFD1603696.1"/>
    <property type="molecule type" value="Genomic_DNA"/>
</dbReference>